<keyword evidence="1" id="KW-0812">Transmembrane</keyword>
<name>A0A7X0VQV0_9CLOT</name>
<evidence type="ECO:0000256" key="1">
    <source>
        <dbReference type="SAM" id="Phobius"/>
    </source>
</evidence>
<feature type="transmembrane region" description="Helical" evidence="1">
    <location>
        <begin position="17"/>
        <end position="36"/>
    </location>
</feature>
<feature type="transmembrane region" description="Helical" evidence="1">
    <location>
        <begin position="350"/>
        <end position="374"/>
    </location>
</feature>
<reference evidence="3 4" key="1">
    <citation type="submission" date="2020-08" db="EMBL/GenBank/DDBJ databases">
        <title>Clostridia isolated from Swiss meat.</title>
        <authorList>
            <person name="Wambui J."/>
            <person name="Stevens M.J.A."/>
            <person name="Stephan R."/>
        </authorList>
    </citation>
    <scope>NUCLEOTIDE SEQUENCE [LARGE SCALE GENOMIC DNA]</scope>
    <source>
        <strain evidence="3 4">CM001</strain>
    </source>
</reference>
<feature type="transmembrane region" description="Helical" evidence="1">
    <location>
        <begin position="386"/>
        <end position="408"/>
    </location>
</feature>
<dbReference type="InterPro" id="IPR011624">
    <property type="entry name" value="Metal-dep_PHydrolase_7TM_extra"/>
</dbReference>
<keyword evidence="1" id="KW-1133">Transmembrane helix</keyword>
<dbReference type="InterPro" id="IPR003607">
    <property type="entry name" value="HD/PDEase_dom"/>
</dbReference>
<feature type="domain" description="HD/PDEase" evidence="2">
    <location>
        <begin position="469"/>
        <end position="627"/>
    </location>
</feature>
<dbReference type="RefSeq" id="WP_185164212.1">
    <property type="nucleotide sequence ID" value="NZ_JACKWY010000004.1"/>
</dbReference>
<dbReference type="EMBL" id="JACKWY010000004">
    <property type="protein sequence ID" value="MBB6714689.1"/>
    <property type="molecule type" value="Genomic_DNA"/>
</dbReference>
<dbReference type="InterPro" id="IPR006674">
    <property type="entry name" value="HD_domain"/>
</dbReference>
<dbReference type="Proteomes" id="UP000585258">
    <property type="component" value="Unassembled WGS sequence"/>
</dbReference>
<gene>
    <name evidence="3" type="ORF">H7E68_08080</name>
</gene>
<feature type="transmembrane region" description="Helical" evidence="1">
    <location>
        <begin position="297"/>
        <end position="315"/>
    </location>
</feature>
<dbReference type="PANTHER" id="PTHR36442">
    <property type="entry name" value="CYCLIC-DI-AMP PHOSPHODIESTERASE PGPH"/>
    <property type="match status" value="1"/>
</dbReference>
<dbReference type="SUPFAM" id="SSF109604">
    <property type="entry name" value="HD-domain/PDEase-like"/>
    <property type="match status" value="1"/>
</dbReference>
<proteinExistence type="predicted"/>
<dbReference type="Pfam" id="PF01966">
    <property type="entry name" value="HD"/>
    <property type="match status" value="1"/>
</dbReference>
<dbReference type="Pfam" id="PF07697">
    <property type="entry name" value="7TMR-HDED"/>
    <property type="match status" value="1"/>
</dbReference>
<dbReference type="CDD" id="cd00077">
    <property type="entry name" value="HDc"/>
    <property type="match status" value="1"/>
</dbReference>
<dbReference type="Pfam" id="PF07698">
    <property type="entry name" value="7TM-7TMR_HD"/>
    <property type="match status" value="1"/>
</dbReference>
<dbReference type="InterPro" id="IPR011621">
    <property type="entry name" value="Metal-dep_PHydrolase_7TM_intra"/>
</dbReference>
<feature type="transmembrane region" description="Helical" evidence="1">
    <location>
        <begin position="420"/>
        <end position="440"/>
    </location>
</feature>
<feature type="transmembrane region" description="Helical" evidence="1">
    <location>
        <begin position="263"/>
        <end position="285"/>
    </location>
</feature>
<organism evidence="3 4">
    <name type="scientific">Clostridium gasigenes</name>
    <dbReference type="NCBI Taxonomy" id="94869"/>
    <lineage>
        <taxon>Bacteria</taxon>
        <taxon>Bacillati</taxon>
        <taxon>Bacillota</taxon>
        <taxon>Clostridia</taxon>
        <taxon>Eubacteriales</taxon>
        <taxon>Clostridiaceae</taxon>
        <taxon>Clostridium</taxon>
    </lineage>
</organism>
<evidence type="ECO:0000313" key="3">
    <source>
        <dbReference type="EMBL" id="MBB6714689.1"/>
    </source>
</evidence>
<accession>A0A7X0VQV0</accession>
<dbReference type="NCBIfam" id="TIGR00277">
    <property type="entry name" value="HDIG"/>
    <property type="match status" value="1"/>
</dbReference>
<feature type="transmembrane region" description="Helical" evidence="1">
    <location>
        <begin position="321"/>
        <end position="338"/>
    </location>
</feature>
<dbReference type="InterPro" id="IPR052722">
    <property type="entry name" value="PgpH_phosphodiesterase"/>
</dbReference>
<sequence>MFFNGNGYKPKDRSKRMFIFTVVFVLIYFLLITAIAPKKYNLTEGDIANADIKAPRDTVDERATKEKEEEILEKVDKQYTVKGEVKLSAEENITKLFNKISNINATITDEKEKIAAAKKIEGFNLTENEFKIILSLTKEEIAQFEQSLLGIMKLVYVNNIQENNIENIQNSHGIVSYELSKKDISRELELALSNIAFSQIKPNLFFDKEKTDEKVKEAQKNLQKEIIKKNQTIVKEGEPITSSQIEILRELGLLDKGLGKTYMYTYLILAVFVAMVLGMQYSYLAKDKEEIYHNTRMIIMISVINLISLLLARGLNIISPFLIPLACGPILLTLLLDYKTSLVINSLNILLVSVVVGFSPHIIILSIVNVIIGSTTLRKLQQRNDILYSTIYIAGVSALVTLSTGMLLSNNLTGIFIDTGFVILGSIMSGVLAVGFLPFLESTFDIVTNIKLLEMSNPNHPLMKRLLMEAPGTYHHSVMVANLAEVATEEVGGNPVIARIGAYYHDIGKIKRPYFFGENQMGKENPHNKITPNLSTLIIISHVKDGIELAKEYKVPKVIQDIIEQHHGTTLVKYFYYTMKNSAEKPEDVKEEDFRYPGPTPCSKEAGILMLADSVEAAVRSINEPTKGKIEEMVNNIIKDKLHSDQLVNCDLTLRDLEKIRKCFLKVLNGIYHKRIEYPTEKVRS</sequence>
<dbReference type="PANTHER" id="PTHR36442:SF1">
    <property type="entry name" value="CYCLIC-DI-AMP PHOSPHODIESTERASE PGPH"/>
    <property type="match status" value="1"/>
</dbReference>
<comment type="caution">
    <text evidence="3">The sequence shown here is derived from an EMBL/GenBank/DDBJ whole genome shotgun (WGS) entry which is preliminary data.</text>
</comment>
<dbReference type="InterPro" id="IPR006675">
    <property type="entry name" value="HDIG_dom"/>
</dbReference>
<evidence type="ECO:0000313" key="4">
    <source>
        <dbReference type="Proteomes" id="UP000585258"/>
    </source>
</evidence>
<dbReference type="AlphaFoldDB" id="A0A7X0VQV0"/>
<keyword evidence="1" id="KW-0472">Membrane</keyword>
<protein>
    <submittedName>
        <fullName evidence="3">HDIG domain-containing protein</fullName>
    </submittedName>
</protein>
<evidence type="ECO:0000259" key="2">
    <source>
        <dbReference type="SMART" id="SM00471"/>
    </source>
</evidence>
<dbReference type="SMART" id="SM00471">
    <property type="entry name" value="HDc"/>
    <property type="match status" value="1"/>
</dbReference>
<dbReference type="Gene3D" id="1.10.3210.10">
    <property type="entry name" value="Hypothetical protein af1432"/>
    <property type="match status" value="1"/>
</dbReference>